<dbReference type="EMBL" id="BAABIE010000015">
    <property type="protein sequence ID" value="GAA4755990.1"/>
    <property type="molecule type" value="Genomic_DNA"/>
</dbReference>
<dbReference type="RefSeq" id="WP_345314090.1">
    <property type="nucleotide sequence ID" value="NZ_BAABIE010000015.1"/>
</dbReference>
<evidence type="ECO:0008006" key="3">
    <source>
        <dbReference type="Google" id="ProtNLM"/>
    </source>
</evidence>
<organism evidence="1 2">
    <name type="scientific">Gordonia alkaliphila</name>
    <dbReference type="NCBI Taxonomy" id="1053547"/>
    <lineage>
        <taxon>Bacteria</taxon>
        <taxon>Bacillati</taxon>
        <taxon>Actinomycetota</taxon>
        <taxon>Actinomycetes</taxon>
        <taxon>Mycobacteriales</taxon>
        <taxon>Gordoniaceae</taxon>
        <taxon>Gordonia</taxon>
    </lineage>
</organism>
<name>A0ABP8ZGE1_9ACTN</name>
<reference evidence="2" key="1">
    <citation type="journal article" date="2019" name="Int. J. Syst. Evol. Microbiol.">
        <title>The Global Catalogue of Microorganisms (GCM) 10K type strain sequencing project: providing services to taxonomists for standard genome sequencing and annotation.</title>
        <authorList>
            <consortium name="The Broad Institute Genomics Platform"/>
            <consortium name="The Broad Institute Genome Sequencing Center for Infectious Disease"/>
            <person name="Wu L."/>
            <person name="Ma J."/>
        </authorList>
    </citation>
    <scope>NUCLEOTIDE SEQUENCE [LARGE SCALE GENOMIC DNA]</scope>
    <source>
        <strain evidence="2">JCM 18077</strain>
    </source>
</reference>
<protein>
    <recommendedName>
        <fullName evidence="3">DNA-binding protein</fullName>
    </recommendedName>
</protein>
<evidence type="ECO:0000313" key="2">
    <source>
        <dbReference type="Proteomes" id="UP001500822"/>
    </source>
</evidence>
<keyword evidence="2" id="KW-1185">Reference proteome</keyword>
<sequence>MDKINELIKELADEGPTVPLWPTAGNLLGISKSHTYALARADKFPAKVIKIGASYRVVTASLVNLISADTGGAA</sequence>
<accession>A0ABP8ZGE1</accession>
<gene>
    <name evidence="1" type="ORF">GCM10023217_29820</name>
</gene>
<proteinExistence type="predicted"/>
<comment type="caution">
    <text evidence="1">The sequence shown here is derived from an EMBL/GenBank/DDBJ whole genome shotgun (WGS) entry which is preliminary data.</text>
</comment>
<evidence type="ECO:0000313" key="1">
    <source>
        <dbReference type="EMBL" id="GAA4755990.1"/>
    </source>
</evidence>
<dbReference type="Proteomes" id="UP001500822">
    <property type="component" value="Unassembled WGS sequence"/>
</dbReference>